<dbReference type="SUPFAM" id="SSF54862">
    <property type="entry name" value="4Fe-4S ferredoxins"/>
    <property type="match status" value="1"/>
</dbReference>
<reference evidence="3 4" key="1">
    <citation type="submission" date="2019-09" db="EMBL/GenBank/DDBJ databases">
        <title>Genomes of Cryomorphaceae.</title>
        <authorList>
            <person name="Bowman J.P."/>
        </authorList>
    </citation>
    <scope>NUCLEOTIDE SEQUENCE [LARGE SCALE GENOMIC DNA]</scope>
    <source>
        <strain evidence="3 4">KCTC 52047</strain>
    </source>
</reference>
<evidence type="ECO:0000256" key="1">
    <source>
        <dbReference type="SAM" id="MobiDB-lite"/>
    </source>
</evidence>
<dbReference type="InterPro" id="IPR030948">
    <property type="entry name" value="TAT_var_transloc_signal_dom"/>
</dbReference>
<feature type="domain" description="4Fe-4S ferredoxin-type" evidence="2">
    <location>
        <begin position="801"/>
        <end position="831"/>
    </location>
</feature>
<feature type="domain" description="4Fe-4S ferredoxin-type" evidence="2">
    <location>
        <begin position="879"/>
        <end position="910"/>
    </location>
</feature>
<feature type="compositionally biased region" description="Basic and acidic residues" evidence="1">
    <location>
        <begin position="1077"/>
        <end position="1097"/>
    </location>
</feature>
<dbReference type="Proteomes" id="UP000435357">
    <property type="component" value="Unassembled WGS sequence"/>
</dbReference>
<dbReference type="Pfam" id="PF13247">
    <property type="entry name" value="Fer4_11"/>
    <property type="match status" value="1"/>
</dbReference>
<dbReference type="InterPro" id="IPR017896">
    <property type="entry name" value="4Fe4S_Fe-S-bd"/>
</dbReference>
<dbReference type="InterPro" id="IPR006311">
    <property type="entry name" value="TAT_signal"/>
</dbReference>
<dbReference type="PANTHER" id="PTHR42783:SF3">
    <property type="entry name" value="GLUTAMATE SYNTHASE [NADPH] SMALL CHAIN-RELATED"/>
    <property type="match status" value="1"/>
</dbReference>
<dbReference type="PROSITE" id="PS51318">
    <property type="entry name" value="TAT"/>
    <property type="match status" value="1"/>
</dbReference>
<dbReference type="EMBL" id="WACR01000008">
    <property type="protein sequence ID" value="KAB1063371.1"/>
    <property type="molecule type" value="Genomic_DNA"/>
</dbReference>
<dbReference type="SUPFAM" id="SSF53706">
    <property type="entry name" value="Formate dehydrogenase/DMSO reductase, domains 1-3"/>
    <property type="match status" value="1"/>
</dbReference>
<dbReference type="Gene3D" id="3.40.50.740">
    <property type="match status" value="1"/>
</dbReference>
<organism evidence="3 4">
    <name type="scientific">Salibacter halophilus</name>
    <dbReference type="NCBI Taxonomy" id="1803916"/>
    <lineage>
        <taxon>Bacteria</taxon>
        <taxon>Pseudomonadati</taxon>
        <taxon>Bacteroidota</taxon>
        <taxon>Flavobacteriia</taxon>
        <taxon>Flavobacteriales</taxon>
        <taxon>Salibacteraceae</taxon>
        <taxon>Salibacter</taxon>
    </lineage>
</organism>
<dbReference type="PANTHER" id="PTHR42783">
    <property type="entry name" value="GLUTAMATE SYNTHASE [NADPH] SMALL CHAIN"/>
    <property type="match status" value="1"/>
</dbReference>
<proteinExistence type="predicted"/>
<protein>
    <submittedName>
        <fullName evidence="3">4Fe-4S dicluster domain-containing protein</fullName>
    </submittedName>
</protein>
<dbReference type="RefSeq" id="WP_151168755.1">
    <property type="nucleotide sequence ID" value="NZ_WACR01000008.1"/>
</dbReference>
<keyword evidence="4" id="KW-1185">Reference proteome</keyword>
<dbReference type="AlphaFoldDB" id="A0A6N6M559"/>
<dbReference type="Gene3D" id="3.30.2070.10">
    <property type="entry name" value="Formate dehydrogenase/DMSO reductase"/>
    <property type="match status" value="1"/>
</dbReference>
<gene>
    <name evidence="3" type="ORF">F3059_09890</name>
</gene>
<dbReference type="NCBIfam" id="TIGR04519">
    <property type="entry name" value="MoCo_extend_TAT"/>
    <property type="match status" value="1"/>
</dbReference>
<comment type="caution">
    <text evidence="3">The sequence shown here is derived from an EMBL/GenBank/DDBJ whole genome shotgun (WGS) entry which is preliminary data.</text>
</comment>
<evidence type="ECO:0000313" key="4">
    <source>
        <dbReference type="Proteomes" id="UP000435357"/>
    </source>
</evidence>
<feature type="domain" description="4Fe-4S ferredoxin-type" evidence="2">
    <location>
        <begin position="911"/>
        <end position="940"/>
    </location>
</feature>
<sequence>MSNSRTYWNSLEQYNNDPEFVENAQREFAEDLPVDEFLAKEEASQSSTSRRDFLKFVGFSVAAATVAACEAPVTKSIPYVVKPEEIVPGVANYYASTFFDGVDFANVLVKTREGRPIHIEGNKLSPISKGGLHARVNSSVLSLYDSGRLQGPTVKGESANWEKVDSTIASKLDTVRANGGTVRFLTSSYISPSGKKAIGKLKDSLGENADFKSVTYDAYSYAGMRYANEESFGKAMIPQYHFDKAKVIVSFGADFLTNWLSPIEFAKQYSDRRNPSKDWMSRHFQFESNFSVTGTNADVRGAVKSSQLGLSVLALYNELAKKAGAATVSMKKIDDDNNVSDKIKTAANELWSNKGSALVVSGSNDKDTQVVINAINDLLGSYGKTIDPKTEVYLKQSDDKAFVELVNEMKSGSVDLLFVNGVNPVYSAPSSLGFDKALSKVGLTVSFADRLEETASNCTVNATPHHYLESWNDFNPKTGLYSISQPTIRPLFNTRQMEDSMLVWAGEKDTYYDFIRKNWEKDLLPKQSKYSYFDSFWNSAVHDGLIEVAKSAGSDSEESGKASMTFGADVAKSASVVSNAAKSSNWDVELYMETSMGVGNHANNPWLQELPHPVSKVTWDNYIAMNPEDMKDENGNEVYPIKIAEKYPAKTAKITVNGKAVELPVIALPGQRRGAVSIALGYGRTKAGKVILQGDQKAGDQKTIGANVFPFVEVVNGTMQYVASGASIEPTGTEYPIGSTQIHDTMMGRKIVNETSLKTFNKHGKSVWNPDIEIANAYGKKTPVQKLDMWNDHDLKIGHHWGMTIDLNACIGCGACVIGCHSENNVPVVGKDEVRRTRTMSWLRIDRYFSSNMTKPKAKEEGIGKIDMYHKMEVPSDYPEAVYQPVMCQHCNHAPCETVCPVAATTHSNEGLNQMTYNRCIGTRYCANNCPYKVRRFNWFNYKADYKFTGVNPSQDDLGKMVLNPDVTVRSRGVMEKCSFCVQRIQEGKLNAKKEGRPVKDGEVTTACATACPTNAIQFGDLNDDNSQVNEISNSDRSYNLLQEIGTKPNVFYMTKVRNVDEERVSEAVKSHGGSSHGHEGEESHGHGEEEHSGHEA</sequence>
<dbReference type="Gene3D" id="3.30.200.210">
    <property type="match status" value="1"/>
</dbReference>
<dbReference type="Gene3D" id="3.30.70.20">
    <property type="match status" value="2"/>
</dbReference>
<dbReference type="PROSITE" id="PS51379">
    <property type="entry name" value="4FE4S_FER_2"/>
    <property type="match status" value="3"/>
</dbReference>
<name>A0A6N6M559_9FLAO</name>
<dbReference type="CDD" id="cd10551">
    <property type="entry name" value="PsrB"/>
    <property type="match status" value="1"/>
</dbReference>
<evidence type="ECO:0000313" key="3">
    <source>
        <dbReference type="EMBL" id="KAB1063371.1"/>
    </source>
</evidence>
<accession>A0A6N6M559</accession>
<dbReference type="InterPro" id="IPR019546">
    <property type="entry name" value="TAT_signal_bac_arc"/>
</dbReference>
<evidence type="ECO:0000259" key="2">
    <source>
        <dbReference type="PROSITE" id="PS51379"/>
    </source>
</evidence>
<dbReference type="Gene3D" id="3.40.228.10">
    <property type="entry name" value="Dimethylsulfoxide Reductase, domain 2"/>
    <property type="match status" value="1"/>
</dbReference>
<dbReference type="OrthoDB" id="9779457at2"/>
<dbReference type="NCBIfam" id="TIGR01409">
    <property type="entry name" value="TAT_signal_seq"/>
    <property type="match status" value="1"/>
</dbReference>
<feature type="region of interest" description="Disordered" evidence="1">
    <location>
        <begin position="1064"/>
        <end position="1097"/>
    </location>
</feature>